<dbReference type="Gene3D" id="3.40.50.10810">
    <property type="entry name" value="Tandem AAA-ATPase domain"/>
    <property type="match status" value="1"/>
</dbReference>
<sequence>MRLVGGWGPKECPLKVFALKSVTPLKGATVRQIAEADIVICSYRLLYSNVYQARRDAILGERKTSLHDLAMATERAMQSRPSGNHGGECKRLRQPAKQAPGQPAQVPEAAECANIDDLMFPLLEQFYWRRVVFDEFHELESFQSAQQVSLQHMRAHYRWGLTGTPPVGSNAGVIFMSSLFRIDLPGNLAGPDISNWENDKVLTQMSLRFLDRYARQNAAELPEIPLEEEIVRVSHTAAERALYLGQAHDAPDLSSGEAFSTPERVQALQQLLKLCSHFRAGGGESAESAADECRRIGAQKERRSARAAQALERCCLVLLLLEGKLRRLVAAENAALQRQLQDFKRLLTRPTWASPQAPEEVSEAVSEAVSAAVALELGAPEEAAQIAADALGSARGAQVDALAQVVGQMLAGAGSAKPPDGGPGDLAAHLAERLPDAVRLACGHADEALRARLRERVVSWRGAGLLPPRALLGVELAAEVPPEEGAKAGRG</sequence>
<dbReference type="Proteomes" id="UP001189429">
    <property type="component" value="Unassembled WGS sequence"/>
</dbReference>
<comment type="caution">
    <text evidence="3">The sequence shown here is derived from an EMBL/GenBank/DDBJ whole genome shotgun (WGS) entry which is preliminary data.</text>
</comment>
<proteinExistence type="predicted"/>
<dbReference type="InterPro" id="IPR038718">
    <property type="entry name" value="SNF2-like_sf"/>
</dbReference>
<dbReference type="Pfam" id="PF00176">
    <property type="entry name" value="SNF2-rel_dom"/>
    <property type="match status" value="1"/>
</dbReference>
<feature type="region of interest" description="Disordered" evidence="1">
    <location>
        <begin position="76"/>
        <end position="105"/>
    </location>
</feature>
<dbReference type="SUPFAM" id="SSF52540">
    <property type="entry name" value="P-loop containing nucleoside triphosphate hydrolases"/>
    <property type="match status" value="1"/>
</dbReference>
<evidence type="ECO:0000313" key="4">
    <source>
        <dbReference type="Proteomes" id="UP001189429"/>
    </source>
</evidence>
<feature type="domain" description="SNF2 N-terminal" evidence="2">
    <location>
        <begin position="122"/>
        <end position="169"/>
    </location>
</feature>
<feature type="compositionally biased region" description="Low complexity" evidence="1">
    <location>
        <begin position="95"/>
        <end position="105"/>
    </location>
</feature>
<protein>
    <recommendedName>
        <fullName evidence="2">SNF2 N-terminal domain-containing protein</fullName>
    </recommendedName>
</protein>
<feature type="non-terminal residue" evidence="3">
    <location>
        <position position="491"/>
    </location>
</feature>
<evidence type="ECO:0000313" key="3">
    <source>
        <dbReference type="EMBL" id="CAK0824895.1"/>
    </source>
</evidence>
<gene>
    <name evidence="3" type="ORF">PCOR1329_LOCUS25168</name>
</gene>
<reference evidence="3" key="1">
    <citation type="submission" date="2023-10" db="EMBL/GenBank/DDBJ databases">
        <authorList>
            <person name="Chen Y."/>
            <person name="Shah S."/>
            <person name="Dougan E. K."/>
            <person name="Thang M."/>
            <person name="Chan C."/>
        </authorList>
    </citation>
    <scope>NUCLEOTIDE SEQUENCE [LARGE SCALE GENOMIC DNA]</scope>
</reference>
<dbReference type="InterPro" id="IPR027417">
    <property type="entry name" value="P-loop_NTPase"/>
</dbReference>
<evidence type="ECO:0000256" key="1">
    <source>
        <dbReference type="SAM" id="MobiDB-lite"/>
    </source>
</evidence>
<dbReference type="EMBL" id="CAUYUJ010008774">
    <property type="protein sequence ID" value="CAK0824895.1"/>
    <property type="molecule type" value="Genomic_DNA"/>
</dbReference>
<dbReference type="InterPro" id="IPR000330">
    <property type="entry name" value="SNF2_N"/>
</dbReference>
<keyword evidence="4" id="KW-1185">Reference proteome</keyword>
<organism evidence="3 4">
    <name type="scientific">Prorocentrum cordatum</name>
    <dbReference type="NCBI Taxonomy" id="2364126"/>
    <lineage>
        <taxon>Eukaryota</taxon>
        <taxon>Sar</taxon>
        <taxon>Alveolata</taxon>
        <taxon>Dinophyceae</taxon>
        <taxon>Prorocentrales</taxon>
        <taxon>Prorocentraceae</taxon>
        <taxon>Prorocentrum</taxon>
    </lineage>
</organism>
<accession>A0ABN9RZT1</accession>
<evidence type="ECO:0000259" key="2">
    <source>
        <dbReference type="Pfam" id="PF00176"/>
    </source>
</evidence>
<name>A0ABN9RZT1_9DINO</name>